<accession>A0ABZ3IYT3</accession>
<dbReference type="Proteomes" id="UP000216052">
    <property type="component" value="Chromosome"/>
</dbReference>
<proteinExistence type="inferred from homology"/>
<dbReference type="InterPro" id="IPR047594">
    <property type="entry name" value="MoaC_bact/euk"/>
</dbReference>
<dbReference type="RefSeq" id="WP_093794869.1">
    <property type="nucleotide sequence ID" value="NZ_CP155571.1"/>
</dbReference>
<evidence type="ECO:0000256" key="5">
    <source>
        <dbReference type="ARBA" id="ARBA00023239"/>
    </source>
</evidence>
<dbReference type="InterPro" id="IPR036522">
    <property type="entry name" value="MoaC_sf"/>
</dbReference>
<feature type="domain" description="Molybdopterin cofactor biosynthesis C (MoaC)" evidence="7">
    <location>
        <begin position="14"/>
        <end position="149"/>
    </location>
</feature>
<comment type="catalytic activity">
    <reaction evidence="1 6">
        <text>(8S)-3',8-cyclo-7,8-dihydroguanosine 5'-triphosphate = cyclic pyranopterin phosphate + diphosphate</text>
        <dbReference type="Rhea" id="RHEA:49580"/>
        <dbReference type="ChEBI" id="CHEBI:33019"/>
        <dbReference type="ChEBI" id="CHEBI:59648"/>
        <dbReference type="ChEBI" id="CHEBI:131766"/>
        <dbReference type="EC" id="4.6.1.17"/>
    </reaction>
</comment>
<reference evidence="8" key="1">
    <citation type="submission" date="2024-05" db="EMBL/GenBank/DDBJ databases">
        <title>Isolation and characterization of Sporomusa carbonis sp. nov., a carboxydotrophic hydrogenogen in the genus of Sporomusa isolated from a charcoal burning pile.</title>
        <authorList>
            <person name="Boeer T."/>
            <person name="Rosenbaum F."/>
            <person name="Eysell L."/>
            <person name="Mueller V."/>
            <person name="Daniel R."/>
            <person name="Poehlein A."/>
        </authorList>
    </citation>
    <scope>NUCLEOTIDE SEQUENCE [LARGE SCALE GENOMIC DNA]</scope>
    <source>
        <strain evidence="8">DSM 3132</strain>
    </source>
</reference>
<protein>
    <recommendedName>
        <fullName evidence="3 6">Cyclic pyranopterin monophosphate synthase</fullName>
        <ecNumber evidence="3 6">4.6.1.17</ecNumber>
    </recommendedName>
    <alternativeName>
        <fullName evidence="6">Molybdenum cofactor biosynthesis protein C</fullName>
    </alternativeName>
</protein>
<dbReference type="PANTHER" id="PTHR22960">
    <property type="entry name" value="MOLYBDOPTERIN COFACTOR SYNTHESIS PROTEIN A"/>
    <property type="match status" value="1"/>
</dbReference>
<dbReference type="EMBL" id="CP155571">
    <property type="protein sequence ID" value="XFO71237.1"/>
    <property type="molecule type" value="Genomic_DNA"/>
</dbReference>
<comment type="similarity">
    <text evidence="6">Belongs to the MoaC family.</text>
</comment>
<evidence type="ECO:0000259" key="7">
    <source>
        <dbReference type="Pfam" id="PF01967"/>
    </source>
</evidence>
<dbReference type="Gene3D" id="3.30.70.640">
    <property type="entry name" value="Molybdopterin cofactor biosynthesis C (MoaC) domain"/>
    <property type="match status" value="1"/>
</dbReference>
<dbReference type="Pfam" id="PF01967">
    <property type="entry name" value="MoaC"/>
    <property type="match status" value="1"/>
</dbReference>
<dbReference type="GO" id="GO:0061799">
    <property type="term" value="F:cyclic pyranopterin monophosphate synthase activity"/>
    <property type="evidence" value="ECO:0007669"/>
    <property type="project" value="UniProtKB-EC"/>
</dbReference>
<evidence type="ECO:0000313" key="8">
    <source>
        <dbReference type="EMBL" id="XFO71237.1"/>
    </source>
</evidence>
<comment type="function">
    <text evidence="6">Catalyzes the conversion of (8S)-3',8-cyclo-7,8-dihydroguanosine 5'-triphosphate to cyclic pyranopterin monophosphate (cPMP).</text>
</comment>
<feature type="active site" evidence="6">
    <location>
        <position position="127"/>
    </location>
</feature>
<name>A0ABZ3IYT3_SPOA4</name>
<evidence type="ECO:0000256" key="4">
    <source>
        <dbReference type="ARBA" id="ARBA00023150"/>
    </source>
</evidence>
<evidence type="ECO:0000256" key="1">
    <source>
        <dbReference type="ARBA" id="ARBA00001637"/>
    </source>
</evidence>
<keyword evidence="4 6" id="KW-0501">Molybdenum cofactor biosynthesis</keyword>
<comment type="subunit">
    <text evidence="6">Homohexamer; trimer of dimers.</text>
</comment>
<evidence type="ECO:0000256" key="6">
    <source>
        <dbReference type="HAMAP-Rule" id="MF_01224"/>
    </source>
</evidence>
<evidence type="ECO:0000256" key="2">
    <source>
        <dbReference type="ARBA" id="ARBA00005046"/>
    </source>
</evidence>
<sequence>MDFTHFNNDGYARMVDVSEKNDTVRVATAQAVVHMQPATLQAIKSGGVKKGDVLGVAQVAGIMGAKQTSGLIPMCHPLMLTSVNIEFAMNELNSTITIRCQVKTTGKTGVEMEAISGVSIAAMTIYDMSKAIDRWMKITDIMLLEKMGGKSGHVKREE</sequence>
<gene>
    <name evidence="8" type="primary">moaC_1</name>
    <name evidence="6" type="synonym">moaC</name>
    <name evidence="8" type="ORF">SPACI_012520</name>
</gene>
<dbReference type="InterPro" id="IPR050105">
    <property type="entry name" value="MoCo_biosynth_MoaA/MoaC"/>
</dbReference>
<keyword evidence="9" id="KW-1185">Reference proteome</keyword>
<feature type="binding site" evidence="6">
    <location>
        <begin position="112"/>
        <end position="113"/>
    </location>
    <ligand>
        <name>substrate</name>
    </ligand>
</feature>
<dbReference type="NCBIfam" id="TIGR00581">
    <property type="entry name" value="moaC"/>
    <property type="match status" value="1"/>
</dbReference>
<dbReference type="SUPFAM" id="SSF55040">
    <property type="entry name" value="Molybdenum cofactor biosynthesis protein C, MoaC"/>
    <property type="match status" value="1"/>
</dbReference>
<dbReference type="InterPro" id="IPR023045">
    <property type="entry name" value="MoaC"/>
</dbReference>
<dbReference type="EC" id="4.6.1.17" evidence="3 6"/>
<dbReference type="InterPro" id="IPR002820">
    <property type="entry name" value="Mopterin_CF_biosynth-C_dom"/>
</dbReference>
<feature type="binding site" evidence="6">
    <location>
        <begin position="74"/>
        <end position="76"/>
    </location>
    <ligand>
        <name>substrate</name>
    </ligand>
</feature>
<comment type="pathway">
    <text evidence="2 6">Cofactor biosynthesis; molybdopterin biosynthesis.</text>
</comment>
<organism evidence="8 9">
    <name type="scientific">Sporomusa acidovorans (strain ATCC 49682 / DSM 3132 / Mol)</name>
    <dbReference type="NCBI Taxonomy" id="1123286"/>
    <lineage>
        <taxon>Bacteria</taxon>
        <taxon>Bacillati</taxon>
        <taxon>Bacillota</taxon>
        <taxon>Negativicutes</taxon>
        <taxon>Selenomonadales</taxon>
        <taxon>Sporomusaceae</taxon>
        <taxon>Sporomusa</taxon>
    </lineage>
</organism>
<evidence type="ECO:0000256" key="3">
    <source>
        <dbReference type="ARBA" id="ARBA00012575"/>
    </source>
</evidence>
<dbReference type="NCBIfam" id="NF006870">
    <property type="entry name" value="PRK09364.1"/>
    <property type="match status" value="1"/>
</dbReference>
<evidence type="ECO:0000313" key="9">
    <source>
        <dbReference type="Proteomes" id="UP000216052"/>
    </source>
</evidence>
<keyword evidence="5 6" id="KW-0456">Lyase</keyword>
<dbReference type="CDD" id="cd01420">
    <property type="entry name" value="MoaC_PE"/>
    <property type="match status" value="1"/>
</dbReference>
<dbReference type="HAMAP" id="MF_01224_B">
    <property type="entry name" value="MoaC_B"/>
    <property type="match status" value="1"/>
</dbReference>